<evidence type="ECO:0000256" key="6">
    <source>
        <dbReference type="HAMAP-Rule" id="MF_01974"/>
    </source>
</evidence>
<evidence type="ECO:0000256" key="1">
    <source>
        <dbReference type="ARBA" id="ARBA00002521"/>
    </source>
</evidence>
<feature type="binding site" evidence="6">
    <location>
        <position position="243"/>
    </location>
    <ligand>
        <name>a divalent metal cation</name>
        <dbReference type="ChEBI" id="CHEBI:60240"/>
        <label>2</label>
        <note>catalytic</note>
    </ligand>
</feature>
<keyword evidence="3 6" id="KW-0645">Protease</keyword>
<evidence type="ECO:0000256" key="7">
    <source>
        <dbReference type="RuleBase" id="RU003653"/>
    </source>
</evidence>
<sequence length="290" mass="32403">MDSIERNQTCWCGSGLKYKKCHAEFDGKLRSFKAKGITVPPRSIIKTPEQIQFIRESGKVNTAILDHVSRHITAGMTTEDINTLVYNKTVELGGRPAQLHFEGFPKSVCTSINNQVCHGIPSADVVLEDGDIINVDVSTQYNGYYSDSSRMFTIGEVKEEHRRLVETAKECMEMGLQQVEPWQRIGNVGAAINEHARKNGYSVVIEAGGHGIGLEFHEEPWVGYVTRRDTGMLMVPGMIFTVEPMINMGSRNVFTDENDGWTIYTSDGKPSAQWETMVLVTETGHEVLAW</sequence>
<dbReference type="InterPro" id="IPR001714">
    <property type="entry name" value="Pept_M24_MAP"/>
</dbReference>
<evidence type="ECO:0000256" key="5">
    <source>
        <dbReference type="ARBA" id="ARBA00022801"/>
    </source>
</evidence>
<dbReference type="GO" id="GO:0070006">
    <property type="term" value="F:metalloaminopeptidase activity"/>
    <property type="evidence" value="ECO:0007669"/>
    <property type="project" value="UniProtKB-UniRule"/>
</dbReference>
<dbReference type="Proteomes" id="UP000092024">
    <property type="component" value="Unassembled WGS sequence"/>
</dbReference>
<dbReference type="Gene3D" id="3.10.450.50">
    <property type="match status" value="1"/>
</dbReference>
<evidence type="ECO:0000256" key="4">
    <source>
        <dbReference type="ARBA" id="ARBA00022723"/>
    </source>
</evidence>
<keyword evidence="10" id="KW-1185">Reference proteome</keyword>
<dbReference type="OrthoDB" id="9802055at2"/>
<dbReference type="GO" id="GO:0046872">
    <property type="term" value="F:metal ion binding"/>
    <property type="evidence" value="ECO:0007669"/>
    <property type="project" value="UniProtKB-UniRule"/>
</dbReference>
<feature type="domain" description="Peptidase M24" evidence="8">
    <location>
        <begin position="53"/>
        <end position="282"/>
    </location>
</feature>
<feature type="binding site" evidence="6">
    <location>
        <position position="147"/>
    </location>
    <ligand>
        <name>a divalent metal cation</name>
        <dbReference type="ChEBI" id="CHEBI:60240"/>
        <label>1</label>
    </ligand>
</feature>
<keyword evidence="4 6" id="KW-0479">Metal-binding</keyword>
<comment type="caution">
    <text evidence="9">The sequence shown here is derived from an EMBL/GenBank/DDBJ whole genome shotgun (WGS) entry which is preliminary data.</text>
</comment>
<dbReference type="InterPro" id="IPR036005">
    <property type="entry name" value="Creatinase/aminopeptidase-like"/>
</dbReference>
<dbReference type="HAMAP" id="MF_01974">
    <property type="entry name" value="MetAP_1"/>
    <property type="match status" value="1"/>
</dbReference>
<dbReference type="GO" id="GO:0004239">
    <property type="term" value="F:initiator methionyl aminopeptidase activity"/>
    <property type="evidence" value="ECO:0007669"/>
    <property type="project" value="UniProtKB-UniRule"/>
</dbReference>
<feature type="binding site" evidence="6">
    <location>
        <position position="147"/>
    </location>
    <ligand>
        <name>a divalent metal cation</name>
        <dbReference type="ChEBI" id="CHEBI:60240"/>
        <label>2</label>
        <note>catalytic</note>
    </ligand>
</feature>
<proteinExistence type="inferred from homology"/>
<keyword evidence="2 6" id="KW-0031">Aminopeptidase</keyword>
<feature type="binding site" evidence="6">
    <location>
        <position position="136"/>
    </location>
    <ligand>
        <name>a divalent metal cation</name>
        <dbReference type="ChEBI" id="CHEBI:60240"/>
        <label>1</label>
    </ligand>
</feature>
<keyword evidence="5 6" id="KW-0378">Hydrolase</keyword>
<evidence type="ECO:0000256" key="3">
    <source>
        <dbReference type="ARBA" id="ARBA00022670"/>
    </source>
</evidence>
<dbReference type="NCBIfam" id="TIGR00500">
    <property type="entry name" value="met_pdase_I"/>
    <property type="match status" value="1"/>
</dbReference>
<organism evidence="9 10">
    <name type="scientific">Paenibacillus oryzae</name>
    <dbReference type="NCBI Taxonomy" id="1844972"/>
    <lineage>
        <taxon>Bacteria</taxon>
        <taxon>Bacillati</taxon>
        <taxon>Bacillota</taxon>
        <taxon>Bacilli</taxon>
        <taxon>Bacillales</taxon>
        <taxon>Paenibacillaceae</taxon>
        <taxon>Paenibacillus</taxon>
    </lineage>
</organism>
<feature type="binding site" evidence="6">
    <location>
        <position position="275"/>
    </location>
    <ligand>
        <name>a divalent metal cation</name>
        <dbReference type="ChEBI" id="CHEBI:60240"/>
        <label>2</label>
        <note>catalytic</note>
    </ligand>
</feature>
<dbReference type="EC" id="3.4.11.18" evidence="6 7"/>
<dbReference type="InterPro" id="IPR000994">
    <property type="entry name" value="Pept_M24"/>
</dbReference>
<dbReference type="SUPFAM" id="SSF103642">
    <property type="entry name" value="Sec-C motif"/>
    <property type="match status" value="1"/>
</dbReference>
<feature type="binding site" evidence="6">
    <location>
        <position position="275"/>
    </location>
    <ligand>
        <name>a divalent metal cation</name>
        <dbReference type="ChEBI" id="CHEBI:60240"/>
        <label>1</label>
    </ligand>
</feature>
<gene>
    <name evidence="6" type="primary">map</name>
    <name evidence="9" type="ORF">A7K91_10115</name>
</gene>
<evidence type="ECO:0000313" key="9">
    <source>
        <dbReference type="EMBL" id="OBR69463.1"/>
    </source>
</evidence>
<protein>
    <recommendedName>
        <fullName evidence="6 7">Methionine aminopeptidase</fullName>
        <shortName evidence="6">MAP</shortName>
        <shortName evidence="6">MetAP</shortName>
        <ecNumber evidence="6 7">3.4.11.18</ecNumber>
    </recommendedName>
    <alternativeName>
        <fullName evidence="6">Peptidase M</fullName>
    </alternativeName>
</protein>
<feature type="binding site" evidence="6">
    <location>
        <position position="210"/>
    </location>
    <ligand>
        <name>a divalent metal cation</name>
        <dbReference type="ChEBI" id="CHEBI:60240"/>
        <label>2</label>
        <note>catalytic</note>
    </ligand>
</feature>
<evidence type="ECO:0000259" key="8">
    <source>
        <dbReference type="Pfam" id="PF00557"/>
    </source>
</evidence>
<comment type="function">
    <text evidence="1 6">Removes the N-terminal methionine from nascent proteins. The N-terminal methionine is often cleaved when the second residue in the primary sequence is small and uncharged (Met-Ala-, Cys, Gly, Pro, Ser, Thr, or Val). Requires deformylation of the N(alpha)-formylated initiator methionine before it can be hydrolyzed.</text>
</comment>
<dbReference type="SUPFAM" id="SSF55920">
    <property type="entry name" value="Creatinase/aminopeptidase"/>
    <property type="match status" value="1"/>
</dbReference>
<dbReference type="GO" id="GO:0006508">
    <property type="term" value="P:proteolysis"/>
    <property type="evidence" value="ECO:0007669"/>
    <property type="project" value="UniProtKB-KW"/>
</dbReference>
<dbReference type="RefSeq" id="WP_068678504.1">
    <property type="nucleotide sequence ID" value="NZ_LYPA01000017.1"/>
</dbReference>
<dbReference type="AlphaFoldDB" id="A0A1A5YV62"/>
<evidence type="ECO:0000256" key="2">
    <source>
        <dbReference type="ARBA" id="ARBA00022438"/>
    </source>
</evidence>
<dbReference type="NCBIfam" id="NF008970">
    <property type="entry name" value="PRK12318.1"/>
    <property type="match status" value="1"/>
</dbReference>
<comment type="subunit">
    <text evidence="6">Monomer.</text>
</comment>
<dbReference type="InterPro" id="IPR004027">
    <property type="entry name" value="SEC_C_motif"/>
</dbReference>
<reference evidence="9 10" key="1">
    <citation type="submission" date="2016-05" db="EMBL/GenBank/DDBJ databases">
        <title>Paenibacillus oryzae. sp. nov., isolated from the rice root.</title>
        <authorList>
            <person name="Zhang J."/>
            <person name="Zhang X."/>
        </authorList>
    </citation>
    <scope>NUCLEOTIDE SEQUENCE [LARGE SCALE GENOMIC DNA]</scope>
    <source>
        <strain evidence="9 10">1DrF-4</strain>
    </source>
</reference>
<feature type="binding site" evidence="6">
    <location>
        <position position="217"/>
    </location>
    <ligand>
        <name>substrate</name>
    </ligand>
</feature>
<dbReference type="EMBL" id="LYPA01000017">
    <property type="protein sequence ID" value="OBR69463.1"/>
    <property type="molecule type" value="Genomic_DNA"/>
</dbReference>
<feature type="binding site" evidence="6">
    <location>
        <position position="118"/>
    </location>
    <ligand>
        <name>substrate</name>
    </ligand>
</feature>
<dbReference type="Gene3D" id="3.90.230.10">
    <property type="entry name" value="Creatinase/methionine aminopeptidase superfamily"/>
    <property type="match status" value="1"/>
</dbReference>
<comment type="catalytic activity">
    <reaction evidence="6 7">
        <text>Release of N-terminal amino acids, preferentially methionine, from peptides and arylamides.</text>
        <dbReference type="EC" id="3.4.11.18"/>
    </reaction>
</comment>
<dbReference type="PANTHER" id="PTHR43330:SF8">
    <property type="entry name" value="METHIONINE AMINOPEPTIDASE 1D, MITOCHONDRIAL"/>
    <property type="match status" value="1"/>
</dbReference>
<dbReference type="PRINTS" id="PR00599">
    <property type="entry name" value="MAPEPTIDASE"/>
</dbReference>
<name>A0A1A5YV62_9BACL</name>
<dbReference type="CDD" id="cd01086">
    <property type="entry name" value="MetAP1"/>
    <property type="match status" value="1"/>
</dbReference>
<dbReference type="Pfam" id="PF02810">
    <property type="entry name" value="SEC-C"/>
    <property type="match status" value="1"/>
</dbReference>
<dbReference type="Pfam" id="PF00557">
    <property type="entry name" value="Peptidase_M24"/>
    <property type="match status" value="1"/>
</dbReference>
<comment type="cofactor">
    <cofactor evidence="6">
        <name>Co(2+)</name>
        <dbReference type="ChEBI" id="CHEBI:48828"/>
    </cofactor>
    <cofactor evidence="6">
        <name>Zn(2+)</name>
        <dbReference type="ChEBI" id="CHEBI:29105"/>
    </cofactor>
    <cofactor evidence="6">
        <name>Mn(2+)</name>
        <dbReference type="ChEBI" id="CHEBI:29035"/>
    </cofactor>
    <cofactor evidence="6">
        <name>Fe(2+)</name>
        <dbReference type="ChEBI" id="CHEBI:29033"/>
    </cofactor>
    <text evidence="6">Binds 2 divalent metal cations per subunit. Has a high-affinity and a low affinity metal-binding site. The true nature of the physiological cofactor is under debate. The enzyme is active with cobalt, zinc, manganese or divalent iron ions. Most likely, methionine aminopeptidases function as mononuclear Fe(2+)-metalloproteases under physiological conditions, and the catalytically relevant metal-binding site has been assigned to the histidine-containing high-affinity site.</text>
</comment>
<dbReference type="PANTHER" id="PTHR43330">
    <property type="entry name" value="METHIONINE AMINOPEPTIDASE"/>
    <property type="match status" value="1"/>
</dbReference>
<comment type="similarity">
    <text evidence="6">Belongs to the peptidase M24A family. Methionine aminopeptidase type 1 subfamily.</text>
</comment>
<evidence type="ECO:0000313" key="10">
    <source>
        <dbReference type="Proteomes" id="UP000092024"/>
    </source>
</evidence>
<dbReference type="STRING" id="1844972.A7K91_10115"/>
<accession>A0A1A5YV62</accession>
<dbReference type="InterPro" id="IPR002467">
    <property type="entry name" value="Pept_M24A_MAP1"/>
</dbReference>